<dbReference type="Gene3D" id="1.10.10.10">
    <property type="entry name" value="Winged helix-like DNA-binding domain superfamily/Winged helix DNA-binding domain"/>
    <property type="match status" value="1"/>
</dbReference>
<dbReference type="Proteomes" id="UP001242288">
    <property type="component" value="Unassembled WGS sequence"/>
</dbReference>
<dbReference type="PANTHER" id="PTHR30126">
    <property type="entry name" value="HTH-TYPE TRANSCRIPTIONAL REGULATOR"/>
    <property type="match status" value="1"/>
</dbReference>
<reference evidence="7" key="1">
    <citation type="submission" date="2022-06" db="EMBL/GenBank/DDBJ databases">
        <title>PHB producers.</title>
        <authorList>
            <person name="Besaury L."/>
        </authorList>
    </citation>
    <scope>NUCLEOTIDE SEQUENCE</scope>
    <source>
        <strain evidence="7 8">SEWS6</strain>
    </source>
</reference>
<dbReference type="GO" id="GO:0000976">
    <property type="term" value="F:transcription cis-regulatory region binding"/>
    <property type="evidence" value="ECO:0007669"/>
    <property type="project" value="TreeGrafter"/>
</dbReference>
<dbReference type="Pfam" id="PF00126">
    <property type="entry name" value="HTH_1"/>
    <property type="match status" value="1"/>
</dbReference>
<keyword evidence="8" id="KW-1185">Reference proteome</keyword>
<dbReference type="Pfam" id="PF03466">
    <property type="entry name" value="LysR_substrate"/>
    <property type="match status" value="1"/>
</dbReference>
<dbReference type="RefSeq" id="WP_266260751.1">
    <property type="nucleotide sequence ID" value="NZ_JAMXWF010000035.1"/>
</dbReference>
<evidence type="ECO:0000256" key="2">
    <source>
        <dbReference type="ARBA" id="ARBA00023015"/>
    </source>
</evidence>
<keyword evidence="4" id="KW-0804">Transcription</keyword>
<dbReference type="InterPro" id="IPR036390">
    <property type="entry name" value="WH_DNA-bd_sf"/>
</dbReference>
<evidence type="ECO:0000313" key="9">
    <source>
        <dbReference type="Proteomes" id="UP001242288"/>
    </source>
</evidence>
<dbReference type="Gene3D" id="3.40.190.290">
    <property type="match status" value="1"/>
</dbReference>
<protein>
    <submittedName>
        <fullName evidence="7">LysR family transcriptional regulator</fullName>
    </submittedName>
</protein>
<evidence type="ECO:0000313" key="8">
    <source>
        <dbReference type="Proteomes" id="UP001209412"/>
    </source>
</evidence>
<gene>
    <name evidence="7" type="ORF">NIE36_31985</name>
    <name evidence="6" type="ORF">OSB80_32050</name>
</gene>
<dbReference type="EMBL" id="JAMXWF010000035">
    <property type="protein sequence ID" value="MDQ6411773.1"/>
    <property type="molecule type" value="Genomic_DNA"/>
</dbReference>
<dbReference type="PANTHER" id="PTHR30126:SF88">
    <property type="entry name" value="TRANSCRIPTIONAL REGULATOR-RELATED"/>
    <property type="match status" value="1"/>
</dbReference>
<comment type="caution">
    <text evidence="7">The sequence shown here is derived from an EMBL/GenBank/DDBJ whole genome shotgun (WGS) entry which is preliminary data.</text>
</comment>
<evidence type="ECO:0000313" key="7">
    <source>
        <dbReference type="EMBL" id="MDQ6411773.1"/>
    </source>
</evidence>
<comment type="similarity">
    <text evidence="1">Belongs to the LysR transcriptional regulatory family.</text>
</comment>
<accession>A0AAP5ER72</accession>
<evidence type="ECO:0000256" key="1">
    <source>
        <dbReference type="ARBA" id="ARBA00009437"/>
    </source>
</evidence>
<dbReference type="InterPro" id="IPR000847">
    <property type="entry name" value="LysR_HTH_N"/>
</dbReference>
<dbReference type="GO" id="GO:0003700">
    <property type="term" value="F:DNA-binding transcription factor activity"/>
    <property type="evidence" value="ECO:0007669"/>
    <property type="project" value="InterPro"/>
</dbReference>
<keyword evidence="3" id="KW-0238">DNA-binding</keyword>
<dbReference type="SUPFAM" id="SSF46785">
    <property type="entry name" value="Winged helix' DNA-binding domain"/>
    <property type="match status" value="1"/>
</dbReference>
<dbReference type="SUPFAM" id="SSF53850">
    <property type="entry name" value="Periplasmic binding protein-like II"/>
    <property type="match status" value="1"/>
</dbReference>
<dbReference type="PROSITE" id="PS50931">
    <property type="entry name" value="HTH_LYSR"/>
    <property type="match status" value="1"/>
</dbReference>
<sequence length="311" mass="34197">MKPRISLEHWRTLIAIVDFGGYAQAAAAVHKTQSSVTYAVNKIEADLGVKVFEIQGRRAVLTEAGQVVHRRAKQLIGEATLLEQSARAMAGDWKPVLKIAVDIAFPTQLLLRCLKNFAQERPQTHIELYESVIGGTEEAVRTRQVDLAICCGLPNGMPGDLLLRQPFVAAAHPDHSLHLLGRVLDYSDLARYRHLLIRETGTKRKRASHTVDSQQIWTVSNMATSIRAATMGMGFAWYPIDFIRNELASGALKVLPLVQSAERFADLYLVLANRDYAGPDERRLAKIICETASGVYPLSGNGQQAESAGGS</sequence>
<dbReference type="InterPro" id="IPR005119">
    <property type="entry name" value="LysR_subst-bd"/>
</dbReference>
<evidence type="ECO:0000256" key="3">
    <source>
        <dbReference type="ARBA" id="ARBA00023125"/>
    </source>
</evidence>
<dbReference type="Proteomes" id="UP001209412">
    <property type="component" value="Unassembled WGS sequence"/>
</dbReference>
<keyword evidence="2" id="KW-0805">Transcription regulation</keyword>
<evidence type="ECO:0000259" key="5">
    <source>
        <dbReference type="PROSITE" id="PS50931"/>
    </source>
</evidence>
<evidence type="ECO:0000256" key="4">
    <source>
        <dbReference type="ARBA" id="ARBA00023163"/>
    </source>
</evidence>
<dbReference type="InterPro" id="IPR036388">
    <property type="entry name" value="WH-like_DNA-bd_sf"/>
</dbReference>
<proteinExistence type="inferred from homology"/>
<feature type="domain" description="HTH lysR-type" evidence="5">
    <location>
        <begin position="5"/>
        <end position="62"/>
    </location>
</feature>
<evidence type="ECO:0000313" key="6">
    <source>
        <dbReference type="EMBL" id="MCX4149955.1"/>
    </source>
</evidence>
<organism evidence="7 9">
    <name type="scientific">Paraburkholderia madseniana</name>
    <dbReference type="NCBI Taxonomy" id="2599607"/>
    <lineage>
        <taxon>Bacteria</taxon>
        <taxon>Pseudomonadati</taxon>
        <taxon>Pseudomonadota</taxon>
        <taxon>Betaproteobacteria</taxon>
        <taxon>Burkholderiales</taxon>
        <taxon>Burkholderiaceae</taxon>
        <taxon>Paraburkholderia</taxon>
    </lineage>
</organism>
<dbReference type="AlphaFoldDB" id="A0AAP5ER72"/>
<name>A0AAP5ER72_9BURK</name>
<dbReference type="EMBL" id="JAPKHW010000035">
    <property type="protein sequence ID" value="MCX4149955.1"/>
    <property type="molecule type" value="Genomic_DNA"/>
</dbReference>